<evidence type="ECO:0000256" key="1">
    <source>
        <dbReference type="SAM" id="SignalP"/>
    </source>
</evidence>
<accession>A0A2L0ESF9</accession>
<keyword evidence="1" id="KW-0732">Signal</keyword>
<dbReference type="InterPro" id="IPR030895">
    <property type="entry name" value="T5SS_PEPC_rpt"/>
</dbReference>
<feature type="signal peptide" evidence="1">
    <location>
        <begin position="1"/>
        <end position="26"/>
    </location>
</feature>
<dbReference type="Proteomes" id="UP000238348">
    <property type="component" value="Chromosome"/>
</dbReference>
<reference evidence="2 3" key="1">
    <citation type="submission" date="2015-09" db="EMBL/GenBank/DDBJ databases">
        <title>Sorangium comparison.</title>
        <authorList>
            <person name="Zaburannyi N."/>
            <person name="Bunk B."/>
            <person name="Overmann J."/>
            <person name="Mueller R."/>
        </authorList>
    </citation>
    <scope>NUCLEOTIDE SEQUENCE [LARGE SCALE GENOMIC DNA]</scope>
    <source>
        <strain evidence="2 3">So ce26</strain>
    </source>
</reference>
<dbReference type="AlphaFoldDB" id="A0A2L0ESF9"/>
<feature type="chain" id="PRO_5014894970" description="Secreted protein" evidence="1">
    <location>
        <begin position="27"/>
        <end position="498"/>
    </location>
</feature>
<dbReference type="RefSeq" id="WP_199789693.1">
    <property type="nucleotide sequence ID" value="NZ_CP012673.1"/>
</dbReference>
<gene>
    <name evidence="2" type="ORF">SOCE26_036880</name>
</gene>
<organism evidence="2 3">
    <name type="scientific">Sorangium cellulosum</name>
    <name type="common">Polyangium cellulosum</name>
    <dbReference type="NCBI Taxonomy" id="56"/>
    <lineage>
        <taxon>Bacteria</taxon>
        <taxon>Pseudomonadati</taxon>
        <taxon>Myxococcota</taxon>
        <taxon>Polyangia</taxon>
        <taxon>Polyangiales</taxon>
        <taxon>Polyangiaceae</taxon>
        <taxon>Sorangium</taxon>
    </lineage>
</organism>
<evidence type="ECO:0000313" key="3">
    <source>
        <dbReference type="Proteomes" id="UP000238348"/>
    </source>
</evidence>
<dbReference type="EMBL" id="CP012673">
    <property type="protein sequence ID" value="AUX42258.1"/>
    <property type="molecule type" value="Genomic_DNA"/>
</dbReference>
<evidence type="ECO:0000313" key="2">
    <source>
        <dbReference type="EMBL" id="AUX42258.1"/>
    </source>
</evidence>
<protein>
    <recommendedName>
        <fullName evidence="4">Secreted protein</fullName>
    </recommendedName>
</protein>
<name>A0A2L0ESF9_SORCE</name>
<sequence>MSNRTRYALSALLAAASLSVAGPVSADVTIWGDVSPQNPTDPWDLGVTPLRVWNGAVEVTDGGTLISPGASVQASDFGAIQIDGYGSTWINTGSIEVGSINNSEDSWIIIRNGAEAVTDELVVGLGGDRNHGSVLVEGYDATLTSRATTYIGTKGNGSLELKQGATFFSHDVYFGGGIGNSCGTCTGEAIITGTATRWVSTGEFVLGMKSRGLLDIRNGQLSTMNARITGDDHMHSRASVSGWGGTWTNQGLLQVGSTSGYGTLTVGAYGTLLTEDTEIHSQLGGGFVKVSDVHASWLNSGDVTVFATGNQYPSLLVDKGALVSIGGLLQTAPMVSGYPYLGPSVRLADGDLIADAIQVVEGDFDFVGGRLETGSFVGDLANMQAGELSVGEAHPSTAVAGSYSQGPGATLRITVTGTSALPLLQVDGDLNLDGALKVLPDDGSVSFQVGDTIALLGWSGGLTGTFAAVDIALPLGPGLTWDTSALYTTGEITVVPAA</sequence>
<evidence type="ECO:0008006" key="4">
    <source>
        <dbReference type="Google" id="ProtNLM"/>
    </source>
</evidence>
<proteinExistence type="predicted"/>
<dbReference type="NCBIfam" id="TIGR04393">
    <property type="entry name" value="rpt_T5SS_PEPC"/>
    <property type="match status" value="1"/>
</dbReference>